<dbReference type="Pfam" id="PF00561">
    <property type="entry name" value="Abhydrolase_1"/>
    <property type="match status" value="1"/>
</dbReference>
<evidence type="ECO:0000256" key="1">
    <source>
        <dbReference type="ARBA" id="ARBA00022801"/>
    </source>
</evidence>
<keyword evidence="4" id="KW-1185">Reference proteome</keyword>
<feature type="domain" description="AB hydrolase-1" evidence="2">
    <location>
        <begin position="24"/>
        <end position="267"/>
    </location>
</feature>
<dbReference type="EMBL" id="QNRH01000007">
    <property type="protein sequence ID" value="RBO92186.1"/>
    <property type="molecule type" value="Genomic_DNA"/>
</dbReference>
<dbReference type="InterPro" id="IPR050266">
    <property type="entry name" value="AB_hydrolase_sf"/>
</dbReference>
<dbReference type="InterPro" id="IPR000073">
    <property type="entry name" value="AB_hydrolase_1"/>
</dbReference>
<gene>
    <name evidence="3" type="ORF">DFR47_10785</name>
</gene>
<protein>
    <submittedName>
        <fullName evidence="3">Pimeloyl-ACP methyl ester carboxylesterase</fullName>
    </submittedName>
</protein>
<dbReference type="AlphaFoldDB" id="A0A366DQ29"/>
<dbReference type="Gene3D" id="3.40.50.1820">
    <property type="entry name" value="alpha/beta hydrolase"/>
    <property type="match status" value="1"/>
</dbReference>
<dbReference type="Proteomes" id="UP000252893">
    <property type="component" value="Unassembled WGS sequence"/>
</dbReference>
<keyword evidence="1" id="KW-0378">Hydrolase</keyword>
<dbReference type="PANTHER" id="PTHR43798">
    <property type="entry name" value="MONOACYLGLYCEROL LIPASE"/>
    <property type="match status" value="1"/>
</dbReference>
<accession>A0A366DQ29</accession>
<organism evidence="3 4">
    <name type="scientific">Pseudochrobactrum asaccharolyticum</name>
    <dbReference type="NCBI Taxonomy" id="354351"/>
    <lineage>
        <taxon>Bacteria</taxon>
        <taxon>Pseudomonadati</taxon>
        <taxon>Pseudomonadota</taxon>
        <taxon>Alphaproteobacteria</taxon>
        <taxon>Hyphomicrobiales</taxon>
        <taxon>Brucellaceae</taxon>
        <taxon>Pseudochrobactrum</taxon>
    </lineage>
</organism>
<dbReference type="PANTHER" id="PTHR43798:SF31">
    <property type="entry name" value="AB HYDROLASE SUPERFAMILY PROTEIN YCLE"/>
    <property type="match status" value="1"/>
</dbReference>
<dbReference type="GO" id="GO:0016787">
    <property type="term" value="F:hydrolase activity"/>
    <property type="evidence" value="ECO:0007669"/>
    <property type="project" value="UniProtKB-KW"/>
</dbReference>
<dbReference type="GO" id="GO:0016020">
    <property type="term" value="C:membrane"/>
    <property type="evidence" value="ECO:0007669"/>
    <property type="project" value="TreeGrafter"/>
</dbReference>
<name>A0A366DQ29_9HYPH</name>
<reference evidence="3 4" key="1">
    <citation type="submission" date="2018-06" db="EMBL/GenBank/DDBJ databases">
        <title>Genomic Encyclopedia of Type Strains, Phase IV (KMG-IV): sequencing the most valuable type-strain genomes for metagenomic binning, comparative biology and taxonomic classification.</title>
        <authorList>
            <person name="Goeker M."/>
        </authorList>
    </citation>
    <scope>NUCLEOTIDE SEQUENCE [LARGE SCALE GENOMIC DNA]</scope>
    <source>
        <strain evidence="3 4">DSM 25619</strain>
    </source>
</reference>
<evidence type="ECO:0000313" key="3">
    <source>
        <dbReference type="EMBL" id="RBO92186.1"/>
    </source>
</evidence>
<dbReference type="InterPro" id="IPR029058">
    <property type="entry name" value="AB_hydrolase_fold"/>
</dbReference>
<evidence type="ECO:0000313" key="4">
    <source>
        <dbReference type="Proteomes" id="UP000252893"/>
    </source>
</evidence>
<proteinExistence type="predicted"/>
<evidence type="ECO:0000259" key="2">
    <source>
        <dbReference type="Pfam" id="PF00561"/>
    </source>
</evidence>
<sequence length="277" mass="30185">MKTIHTAQNRPISWHEWGAPQGRPVIICPGAGMAGALPFGEDHARQSDLRMISVDRAGLGTSAPDTAKSFASWCDDIRTILAYIGAETADVIGFSQGAPFALALGASNLARTVSVVSGQDELRHPAIFSLLPEPLAAMVQRAQSDPEKLEAEMTEFATADWLWHMIETMSGEQDRLIYASEDFAPAYRAALNAGFQQGAAGYARDTILAMAPWPFKLEDITCPVYLWYGLKDTSPVHSPDFGVSLSKRIKNAQLHHFEDDGSAILWTKANEILSKLV</sequence>
<comment type="caution">
    <text evidence="3">The sequence shown here is derived from an EMBL/GenBank/DDBJ whole genome shotgun (WGS) entry which is preliminary data.</text>
</comment>
<dbReference type="SUPFAM" id="SSF53474">
    <property type="entry name" value="alpha/beta-Hydrolases"/>
    <property type="match status" value="1"/>
</dbReference>